<dbReference type="InterPro" id="IPR050595">
    <property type="entry name" value="Bact_response_regulator"/>
</dbReference>
<proteinExistence type="predicted"/>
<dbReference type="Gene3D" id="3.40.50.2300">
    <property type="match status" value="1"/>
</dbReference>
<evidence type="ECO:0000256" key="2">
    <source>
        <dbReference type="PROSITE-ProRule" id="PRU00169"/>
    </source>
</evidence>
<dbReference type="Proteomes" id="UP000323142">
    <property type="component" value="Unassembled WGS sequence"/>
</dbReference>
<organism evidence="4 5">
    <name type="scientific">Salinarimonas soli</name>
    <dbReference type="NCBI Taxonomy" id="1638099"/>
    <lineage>
        <taxon>Bacteria</taxon>
        <taxon>Pseudomonadati</taxon>
        <taxon>Pseudomonadota</taxon>
        <taxon>Alphaproteobacteria</taxon>
        <taxon>Hyphomicrobiales</taxon>
        <taxon>Salinarimonadaceae</taxon>
        <taxon>Salinarimonas</taxon>
    </lineage>
</organism>
<evidence type="ECO:0000313" key="5">
    <source>
        <dbReference type="Proteomes" id="UP000323142"/>
    </source>
</evidence>
<dbReference type="SUPFAM" id="SSF52172">
    <property type="entry name" value="CheY-like"/>
    <property type="match status" value="1"/>
</dbReference>
<dbReference type="OrthoDB" id="7210814at2"/>
<dbReference type="PANTHER" id="PTHR44591:SF21">
    <property type="entry name" value="TWO-COMPONENT RESPONSE REGULATOR"/>
    <property type="match status" value="1"/>
</dbReference>
<feature type="domain" description="Response regulatory" evidence="3">
    <location>
        <begin position="9"/>
        <end position="122"/>
    </location>
</feature>
<accession>A0A5B2VVN0</accession>
<sequence length="151" mass="16954">MAVRKLLPTVLFVEDSDLLRQVVSEELSEAGFRVLEAASGEDALAVLRERVGQIDWLFTDIRLPGPIDGWRVADEFRFTYPLRPVIFASGDTASRPRAYGDSLFLRKPYRVSEVVESVRSLQAGWTHAEIEIAALRRLHPSVGGLHGRRPD</sequence>
<keyword evidence="1 2" id="KW-0597">Phosphoprotein</keyword>
<dbReference type="Pfam" id="PF00072">
    <property type="entry name" value="Response_reg"/>
    <property type="match status" value="1"/>
</dbReference>
<name>A0A5B2VVN0_9HYPH</name>
<dbReference type="GO" id="GO:0000160">
    <property type="term" value="P:phosphorelay signal transduction system"/>
    <property type="evidence" value="ECO:0007669"/>
    <property type="project" value="InterPro"/>
</dbReference>
<dbReference type="SMART" id="SM00448">
    <property type="entry name" value="REC"/>
    <property type="match status" value="1"/>
</dbReference>
<evidence type="ECO:0000259" key="3">
    <source>
        <dbReference type="PROSITE" id="PS50110"/>
    </source>
</evidence>
<feature type="modified residue" description="4-aspartylphosphate" evidence="2">
    <location>
        <position position="60"/>
    </location>
</feature>
<reference evidence="4 5" key="2">
    <citation type="submission" date="2019-09" db="EMBL/GenBank/DDBJ databases">
        <authorList>
            <person name="Jin C."/>
        </authorList>
    </citation>
    <scope>NUCLEOTIDE SEQUENCE [LARGE SCALE GENOMIC DNA]</scope>
    <source>
        <strain evidence="4 5">BN140002</strain>
    </source>
</reference>
<protein>
    <submittedName>
        <fullName evidence="4">Response regulator</fullName>
    </submittedName>
</protein>
<gene>
    <name evidence="4" type="ORF">F0L46_02975</name>
</gene>
<dbReference type="InterPro" id="IPR011006">
    <property type="entry name" value="CheY-like_superfamily"/>
</dbReference>
<dbReference type="PROSITE" id="PS50110">
    <property type="entry name" value="RESPONSE_REGULATORY"/>
    <property type="match status" value="1"/>
</dbReference>
<dbReference type="PANTHER" id="PTHR44591">
    <property type="entry name" value="STRESS RESPONSE REGULATOR PROTEIN 1"/>
    <property type="match status" value="1"/>
</dbReference>
<reference evidence="4 5" key="1">
    <citation type="submission" date="2019-09" db="EMBL/GenBank/DDBJ databases">
        <title>Salinarimonas rosea gen. nov., sp. nov., a new member of the a-2 subgroup of the Proteobacteria.</title>
        <authorList>
            <person name="Liu J."/>
        </authorList>
    </citation>
    <scope>NUCLEOTIDE SEQUENCE [LARGE SCALE GENOMIC DNA]</scope>
    <source>
        <strain evidence="4 5">BN140002</strain>
    </source>
</reference>
<dbReference type="AlphaFoldDB" id="A0A5B2VVN0"/>
<dbReference type="InterPro" id="IPR001789">
    <property type="entry name" value="Sig_transdc_resp-reg_receiver"/>
</dbReference>
<evidence type="ECO:0000256" key="1">
    <source>
        <dbReference type="ARBA" id="ARBA00022553"/>
    </source>
</evidence>
<dbReference type="EMBL" id="VUOA01000006">
    <property type="protein sequence ID" value="KAA2242266.1"/>
    <property type="molecule type" value="Genomic_DNA"/>
</dbReference>
<comment type="caution">
    <text evidence="4">The sequence shown here is derived from an EMBL/GenBank/DDBJ whole genome shotgun (WGS) entry which is preliminary data.</text>
</comment>
<evidence type="ECO:0000313" key="4">
    <source>
        <dbReference type="EMBL" id="KAA2242266.1"/>
    </source>
</evidence>
<keyword evidence="5" id="KW-1185">Reference proteome</keyword>